<evidence type="ECO:0000313" key="2">
    <source>
        <dbReference type="EMBL" id="MCL6683038.1"/>
    </source>
</evidence>
<proteinExistence type="predicted"/>
<sequence>MIDERQIERIRVPDLRAYLSGFWQIDRVFLDRHRSIRGTMAGHAHFAEDGDSLKYSERGSLSFGDYEGDAEQHLGVEFTEGVARASVCFRDGRPFYSLDLSEGWSVVSHVCGADRYEGRFFAFDHLHWQSTWEVSGPRKNLQIVTQYARRSGQKLAEAA</sequence>
<dbReference type="InterPro" id="IPR045632">
    <property type="entry name" value="DUF6314"/>
</dbReference>
<accession>A0ABT0RKE7</accession>
<comment type="caution">
    <text evidence="2">The sequence shown here is derived from an EMBL/GenBank/DDBJ whole genome shotgun (WGS) entry which is preliminary data.</text>
</comment>
<keyword evidence="3" id="KW-1185">Reference proteome</keyword>
<dbReference type="Proteomes" id="UP001165363">
    <property type="component" value="Unassembled WGS sequence"/>
</dbReference>
<evidence type="ECO:0000313" key="3">
    <source>
        <dbReference type="Proteomes" id="UP001165363"/>
    </source>
</evidence>
<gene>
    <name evidence="2" type="ORF">LZ536_03850</name>
</gene>
<dbReference type="RefSeq" id="WP_249846974.1">
    <property type="nucleotide sequence ID" value="NZ_JAMGBD010000001.1"/>
</dbReference>
<dbReference type="EMBL" id="JAMGBD010000001">
    <property type="protein sequence ID" value="MCL6683038.1"/>
    <property type="molecule type" value="Genomic_DNA"/>
</dbReference>
<organism evidence="2 3">
    <name type="scientific">Sphingomonas alba</name>
    <dbReference type="NCBI Taxonomy" id="2908208"/>
    <lineage>
        <taxon>Bacteria</taxon>
        <taxon>Pseudomonadati</taxon>
        <taxon>Pseudomonadota</taxon>
        <taxon>Alphaproteobacteria</taxon>
        <taxon>Sphingomonadales</taxon>
        <taxon>Sphingomonadaceae</taxon>
        <taxon>Sphingomonas</taxon>
    </lineage>
</organism>
<dbReference type="Pfam" id="PF19834">
    <property type="entry name" value="DUF6314"/>
    <property type="match status" value="1"/>
</dbReference>
<feature type="domain" description="DUF6314" evidence="1">
    <location>
        <begin position="19"/>
        <end position="149"/>
    </location>
</feature>
<evidence type="ECO:0000259" key="1">
    <source>
        <dbReference type="Pfam" id="PF19834"/>
    </source>
</evidence>
<reference evidence="2" key="1">
    <citation type="submission" date="2022-05" db="EMBL/GenBank/DDBJ databases">
        <authorList>
            <person name="Jo J.-H."/>
            <person name="Im W.-T."/>
        </authorList>
    </citation>
    <scope>NUCLEOTIDE SEQUENCE</scope>
    <source>
        <strain evidence="2">SE158</strain>
    </source>
</reference>
<name>A0ABT0RKE7_9SPHN</name>
<protein>
    <submittedName>
        <fullName evidence="2">DUF6314 family protein</fullName>
    </submittedName>
</protein>